<evidence type="ECO:0000256" key="3">
    <source>
        <dbReference type="ARBA" id="ARBA00022553"/>
    </source>
</evidence>
<dbReference type="PROSITE" id="PS00012">
    <property type="entry name" value="PHOSPHOPANTETHEINE"/>
    <property type="match status" value="1"/>
</dbReference>
<dbReference type="GO" id="GO:0005829">
    <property type="term" value="C:cytosol"/>
    <property type="evidence" value="ECO:0007669"/>
    <property type="project" value="TreeGrafter"/>
</dbReference>
<evidence type="ECO:0000313" key="9">
    <source>
        <dbReference type="EMBL" id="CAA9238347.1"/>
    </source>
</evidence>
<keyword evidence="1" id="KW-0596">Phosphopantetheine</keyword>
<keyword evidence="2" id="KW-0444">Lipid biosynthesis</keyword>
<feature type="region of interest" description="Disordered" evidence="7">
    <location>
        <begin position="1"/>
        <end position="25"/>
    </location>
</feature>
<dbReference type="InterPro" id="IPR006162">
    <property type="entry name" value="Ppantetheine_attach_site"/>
</dbReference>
<reference evidence="9" key="1">
    <citation type="submission" date="2020-02" db="EMBL/GenBank/DDBJ databases">
        <authorList>
            <person name="Meier V. D."/>
        </authorList>
    </citation>
    <scope>NUCLEOTIDE SEQUENCE</scope>
    <source>
        <strain evidence="9">AVDCRST_MAG41</strain>
    </source>
</reference>
<keyword evidence="3" id="KW-0597">Phosphoprotein</keyword>
<name>A0A6J4I252_9ACTN</name>
<dbReference type="EMBL" id="CADCTP010000124">
    <property type="protein sequence ID" value="CAA9238347.1"/>
    <property type="molecule type" value="Genomic_DNA"/>
</dbReference>
<keyword evidence="6" id="KW-0275">Fatty acid biosynthesis</keyword>
<dbReference type="InterPro" id="IPR036736">
    <property type="entry name" value="ACP-like_sf"/>
</dbReference>
<dbReference type="SUPFAM" id="SSF47336">
    <property type="entry name" value="ACP-like"/>
    <property type="match status" value="1"/>
</dbReference>
<proteinExistence type="predicted"/>
<protein>
    <recommendedName>
        <fullName evidence="8">Carrier domain-containing protein</fullName>
    </recommendedName>
</protein>
<evidence type="ECO:0000256" key="7">
    <source>
        <dbReference type="SAM" id="MobiDB-lite"/>
    </source>
</evidence>
<dbReference type="GO" id="GO:0000035">
    <property type="term" value="F:acyl binding"/>
    <property type="evidence" value="ECO:0007669"/>
    <property type="project" value="TreeGrafter"/>
</dbReference>
<dbReference type="InterPro" id="IPR009081">
    <property type="entry name" value="PP-bd_ACP"/>
</dbReference>
<gene>
    <name evidence="9" type="ORF">AVDCRST_MAG41-1343</name>
</gene>
<organism evidence="9">
    <name type="scientific">uncultured Mycobacteriales bacterium</name>
    <dbReference type="NCBI Taxonomy" id="581187"/>
    <lineage>
        <taxon>Bacteria</taxon>
        <taxon>Bacillati</taxon>
        <taxon>Actinomycetota</taxon>
        <taxon>Actinomycetes</taxon>
        <taxon>Mycobacteriales</taxon>
        <taxon>environmental samples</taxon>
    </lineage>
</organism>
<dbReference type="AlphaFoldDB" id="A0A6J4I252"/>
<keyword evidence="4" id="KW-0276">Fatty acid metabolism</keyword>
<keyword evidence="5" id="KW-0443">Lipid metabolism</keyword>
<evidence type="ECO:0000256" key="2">
    <source>
        <dbReference type="ARBA" id="ARBA00022516"/>
    </source>
</evidence>
<dbReference type="PANTHER" id="PTHR20863">
    <property type="entry name" value="ACYL CARRIER PROTEIN"/>
    <property type="match status" value="1"/>
</dbReference>
<feature type="domain" description="Carrier" evidence="8">
    <location>
        <begin position="4"/>
        <end position="80"/>
    </location>
</feature>
<dbReference type="Gene3D" id="1.10.1200.10">
    <property type="entry name" value="ACP-like"/>
    <property type="match status" value="1"/>
</dbReference>
<evidence type="ECO:0000256" key="5">
    <source>
        <dbReference type="ARBA" id="ARBA00023098"/>
    </source>
</evidence>
<evidence type="ECO:0000256" key="6">
    <source>
        <dbReference type="ARBA" id="ARBA00023160"/>
    </source>
</evidence>
<accession>A0A6J4I252</accession>
<sequence>MTDDELGRRVRAMVGEMSPLGPREALPEHRMTEDLGFDSLATVELTTALEEEFGLEPIDEESAMDVLTVADLVELVRSSGAVTH</sequence>
<dbReference type="PANTHER" id="PTHR20863:SF76">
    <property type="entry name" value="CARRIER DOMAIN-CONTAINING PROTEIN"/>
    <property type="match status" value="1"/>
</dbReference>
<dbReference type="InterPro" id="IPR003231">
    <property type="entry name" value="ACP"/>
</dbReference>
<dbReference type="Pfam" id="PF00550">
    <property type="entry name" value="PP-binding"/>
    <property type="match status" value="1"/>
</dbReference>
<dbReference type="GO" id="GO:0000036">
    <property type="term" value="F:acyl carrier activity"/>
    <property type="evidence" value="ECO:0007669"/>
    <property type="project" value="TreeGrafter"/>
</dbReference>
<dbReference type="GO" id="GO:0016020">
    <property type="term" value="C:membrane"/>
    <property type="evidence" value="ECO:0007669"/>
    <property type="project" value="GOC"/>
</dbReference>
<evidence type="ECO:0000256" key="1">
    <source>
        <dbReference type="ARBA" id="ARBA00022450"/>
    </source>
</evidence>
<evidence type="ECO:0000259" key="8">
    <source>
        <dbReference type="PROSITE" id="PS50075"/>
    </source>
</evidence>
<dbReference type="GO" id="GO:0009245">
    <property type="term" value="P:lipid A biosynthetic process"/>
    <property type="evidence" value="ECO:0007669"/>
    <property type="project" value="TreeGrafter"/>
</dbReference>
<evidence type="ECO:0000256" key="4">
    <source>
        <dbReference type="ARBA" id="ARBA00022832"/>
    </source>
</evidence>
<dbReference type="PROSITE" id="PS50075">
    <property type="entry name" value="CARRIER"/>
    <property type="match status" value="1"/>
</dbReference>